<accession>A0A0V0J436</accession>
<name>A0A0V0J436_SCHSO</name>
<evidence type="ECO:0000313" key="1">
    <source>
        <dbReference type="EMBL" id="JAP60523.1"/>
    </source>
</evidence>
<dbReference type="AlphaFoldDB" id="A0A0V0J436"/>
<protein>
    <submittedName>
        <fullName evidence="1">Uncharacterized protein</fullName>
    </submittedName>
</protein>
<gene>
    <name evidence="1" type="ORF">TR88116</name>
</gene>
<reference evidence="1" key="1">
    <citation type="submission" date="2016-01" db="EMBL/GenBank/DDBJ databases">
        <title>Reference transcriptome for the parasite Schistocephalus solidus: insights into the molecular evolution of parasitism.</title>
        <authorList>
            <person name="Hebert F.O."/>
            <person name="Grambauer S."/>
            <person name="Barber I."/>
            <person name="Landry C.R."/>
            <person name="Aubin-Horth N."/>
        </authorList>
    </citation>
    <scope>NUCLEOTIDE SEQUENCE</scope>
</reference>
<organism evidence="1">
    <name type="scientific">Schistocephalus solidus</name>
    <name type="common">Tapeworm</name>
    <dbReference type="NCBI Taxonomy" id="70667"/>
    <lineage>
        <taxon>Eukaryota</taxon>
        <taxon>Metazoa</taxon>
        <taxon>Spiralia</taxon>
        <taxon>Lophotrochozoa</taxon>
        <taxon>Platyhelminthes</taxon>
        <taxon>Cestoda</taxon>
        <taxon>Eucestoda</taxon>
        <taxon>Diphyllobothriidea</taxon>
        <taxon>Diphyllobothriidae</taxon>
        <taxon>Schistocephalus</taxon>
    </lineage>
</organism>
<proteinExistence type="predicted"/>
<dbReference type="EMBL" id="GEEE01002702">
    <property type="protein sequence ID" value="JAP60523.1"/>
    <property type="molecule type" value="Transcribed_RNA"/>
</dbReference>
<dbReference type="EMBL" id="GEEE01023908">
    <property type="protein sequence ID" value="JAP39317.1"/>
    <property type="molecule type" value="Transcribed_RNA"/>
</dbReference>
<sequence>MHPTSNTKDEPHAVILTKSLKQLQERVLNHSEIGFEQDAASSLMELLQNDLKRHAGGSESLRSLLENYPLDFSIPYLLKHFETDAFAVVKLIEIFISRISCQDCVHCSSISELLSFLQRHSFDLGKDTSLFSTFGLLAKVLQAIHPISRGCGQLESLLHYGQIAINCLQTKSLPSALEKLAPILDFVVAMSYFSGKSLRWTRTLSCNCPSGELKSSEPDCDNRPPDSQLPLRLLMVTAMIELRLRLPTAISTTEVDRQESSGDIEPILTSCFKLILLGISELSVLTSEDKEDLANSMSDDAVSELFLQLLDFSYLLLESIVSWNSASSTDTVAACDGDLTITVLGCLATFLRWTVFYMTNHFLSVVDDVGAFGETFFQPQNSSSDEYMAIADRFKSKCWLPVLPVIQRVIPLAFPLSAEPIFTNKSDQVREEFLIVCRQSICSLARMFPLVLLSTINFGTADIVNCLSLDFSRSLHSTSSREESSLKLLFELMDYLRDLTLLLDTGLSSVNSAEKVMSQIDQPITSPSETNGQPMSLKDACVPILGHLFFGLLGAKKQSILDAILSTRSPVETVFPFTASEFGVCPSCREYDRALYCETMLATLSVLRFLTTNIWQAEMCILLHVASSSMVRLEIPDNPMHLLEDFALKLSQMDLDALQLVVGLPSELIDCSLSLPIPSPFRIPLTLRTAARALLRCCQRTCKKNAPFRRAWKAGLTARQPNIPVLFK</sequence>